<dbReference type="PROSITE" id="PS51257">
    <property type="entry name" value="PROKAR_LIPOPROTEIN"/>
    <property type="match status" value="1"/>
</dbReference>
<dbReference type="STRING" id="1302689.RG47T_5052"/>
<protein>
    <recommendedName>
        <fullName evidence="2">DUF4440 domain-containing protein</fullName>
    </recommendedName>
</protein>
<reference evidence="3 4" key="1">
    <citation type="submission" date="2016-11" db="EMBL/GenBank/DDBJ databases">
        <title>Whole Genome Sequencing of Mucilaginibacter polytrichastri RG4-7(T) isolated from the moss sample.</title>
        <authorList>
            <person name="Li Y."/>
        </authorList>
    </citation>
    <scope>NUCLEOTIDE SEQUENCE [LARGE SCALE GENOMIC DNA]</scope>
    <source>
        <strain evidence="3 4">RG4-7</strain>
    </source>
</reference>
<dbReference type="AlphaFoldDB" id="A0A1Q6A6C1"/>
<feature type="chain" id="PRO_5010217748" description="DUF4440 domain-containing protein" evidence="1">
    <location>
        <begin position="22"/>
        <end position="156"/>
    </location>
</feature>
<keyword evidence="4" id="KW-1185">Reference proteome</keyword>
<gene>
    <name evidence="3" type="ORF">RG47T_5052</name>
</gene>
<feature type="signal peptide" evidence="1">
    <location>
        <begin position="1"/>
        <end position="21"/>
    </location>
</feature>
<dbReference type="Gene3D" id="3.10.450.50">
    <property type="match status" value="1"/>
</dbReference>
<dbReference type="OrthoDB" id="678190at2"/>
<proteinExistence type="predicted"/>
<organism evidence="3 4">
    <name type="scientific">Mucilaginibacter polytrichastri</name>
    <dbReference type="NCBI Taxonomy" id="1302689"/>
    <lineage>
        <taxon>Bacteria</taxon>
        <taxon>Pseudomonadati</taxon>
        <taxon>Bacteroidota</taxon>
        <taxon>Sphingobacteriia</taxon>
        <taxon>Sphingobacteriales</taxon>
        <taxon>Sphingobacteriaceae</taxon>
        <taxon>Mucilaginibacter</taxon>
    </lineage>
</organism>
<dbReference type="InterPro" id="IPR032710">
    <property type="entry name" value="NTF2-like_dom_sf"/>
</dbReference>
<dbReference type="SUPFAM" id="SSF54427">
    <property type="entry name" value="NTF2-like"/>
    <property type="match status" value="1"/>
</dbReference>
<accession>A0A1Q6A6C1</accession>
<evidence type="ECO:0000256" key="1">
    <source>
        <dbReference type="SAM" id="SignalP"/>
    </source>
</evidence>
<dbReference type="RefSeq" id="WP_074492698.1">
    <property type="nucleotide sequence ID" value="NZ_FPAM01000003.1"/>
</dbReference>
<keyword evidence="1" id="KW-0732">Signal</keyword>
<sequence>MKVIKTLIVLILLTSACIAQTNFSGTAKDRADLAKTSEAIHKAFFNGDVDAVMAYHHPDVVKSFSYNSYVVGADTVRAGLVAAFKVNHLKFLENKVESTIINGNTAVESYLFTIKGTPKNGGEPFIFKGRSIVVYVRYKKSPTGWASIREVVQPAP</sequence>
<evidence type="ECO:0000313" key="4">
    <source>
        <dbReference type="Proteomes" id="UP000186720"/>
    </source>
</evidence>
<evidence type="ECO:0000259" key="2">
    <source>
        <dbReference type="Pfam" id="PF14534"/>
    </source>
</evidence>
<name>A0A1Q6A6C1_9SPHI</name>
<dbReference type="EMBL" id="MPPL01000001">
    <property type="protein sequence ID" value="OKS89568.1"/>
    <property type="molecule type" value="Genomic_DNA"/>
</dbReference>
<dbReference type="Proteomes" id="UP000186720">
    <property type="component" value="Unassembled WGS sequence"/>
</dbReference>
<evidence type="ECO:0000313" key="3">
    <source>
        <dbReference type="EMBL" id="OKS89568.1"/>
    </source>
</evidence>
<comment type="caution">
    <text evidence="3">The sequence shown here is derived from an EMBL/GenBank/DDBJ whole genome shotgun (WGS) entry which is preliminary data.</text>
</comment>
<dbReference type="InterPro" id="IPR027843">
    <property type="entry name" value="DUF4440"/>
</dbReference>
<feature type="domain" description="DUF4440" evidence="2">
    <location>
        <begin position="34"/>
        <end position="137"/>
    </location>
</feature>
<dbReference type="Pfam" id="PF14534">
    <property type="entry name" value="DUF4440"/>
    <property type="match status" value="1"/>
</dbReference>